<dbReference type="RefSeq" id="WP_160289172.1">
    <property type="nucleotide sequence ID" value="NZ_AYSO01000012.1"/>
</dbReference>
<evidence type="ECO:0000256" key="1">
    <source>
        <dbReference type="SAM" id="MobiDB-lite"/>
    </source>
</evidence>
<comment type="caution">
    <text evidence="2">The sequence shown here is derived from an EMBL/GenBank/DDBJ whole genome shotgun (WGS) entry which is preliminary data.</text>
</comment>
<gene>
    <name evidence="2" type="ORF">U732_3798</name>
</gene>
<feature type="compositionally biased region" description="Basic and acidic residues" evidence="1">
    <location>
        <begin position="1"/>
        <end position="12"/>
    </location>
</feature>
<dbReference type="Proteomes" id="UP000031366">
    <property type="component" value="Unassembled WGS sequence"/>
</dbReference>
<accession>A0A0C1U8S4</accession>
<protein>
    <submittedName>
        <fullName evidence="2">Uncharacterized protein</fullName>
    </submittedName>
</protein>
<proteinExistence type="predicted"/>
<dbReference type="EMBL" id="AYSO01000012">
    <property type="protein sequence ID" value="KIE48118.1"/>
    <property type="molecule type" value="Genomic_DNA"/>
</dbReference>
<dbReference type="AlphaFoldDB" id="A0A0C1U8S4"/>
<feature type="region of interest" description="Disordered" evidence="1">
    <location>
        <begin position="1"/>
        <end position="46"/>
    </location>
</feature>
<name>A0A0C1U8S4_9CLOT</name>
<evidence type="ECO:0000313" key="3">
    <source>
        <dbReference type="Proteomes" id="UP000031366"/>
    </source>
</evidence>
<keyword evidence="3" id="KW-1185">Reference proteome</keyword>
<evidence type="ECO:0000313" key="2">
    <source>
        <dbReference type="EMBL" id="KIE48118.1"/>
    </source>
</evidence>
<organism evidence="2 3">
    <name type="scientific">Clostridium argentinense CDC 2741</name>
    <dbReference type="NCBI Taxonomy" id="1418104"/>
    <lineage>
        <taxon>Bacteria</taxon>
        <taxon>Bacillati</taxon>
        <taxon>Bacillota</taxon>
        <taxon>Clostridia</taxon>
        <taxon>Eubacteriales</taxon>
        <taxon>Clostridiaceae</taxon>
        <taxon>Clostridium</taxon>
    </lineage>
</organism>
<reference evidence="2 3" key="1">
    <citation type="journal article" date="2015" name="Infect. Genet. Evol.">
        <title>Genomic sequences of six botulinum neurotoxin-producing strains representing three clostridial species illustrate the mobility and diversity of botulinum neurotoxin genes.</title>
        <authorList>
            <person name="Smith T.J."/>
            <person name="Hill K.K."/>
            <person name="Xie G."/>
            <person name="Foley B.T."/>
            <person name="Williamson C.H."/>
            <person name="Foster J.T."/>
            <person name="Johnson S.L."/>
            <person name="Chertkov O."/>
            <person name="Teshima H."/>
            <person name="Gibbons H.S."/>
            <person name="Johnsky L.A."/>
            <person name="Karavis M.A."/>
            <person name="Smith L.A."/>
        </authorList>
    </citation>
    <scope>NUCLEOTIDE SEQUENCE [LARGE SCALE GENOMIC DNA]</scope>
    <source>
        <strain evidence="2 3">CDC 2741</strain>
    </source>
</reference>
<sequence length="46" mass="5382">MSKKNKKEDIKLKSQMTSMVQESEDSRTSKTGFMEMMPNTKQILKK</sequence>